<name>A0ABW1KRR9_9ACTN</name>
<dbReference type="InterPro" id="IPR028994">
    <property type="entry name" value="Integrin_alpha_N"/>
</dbReference>
<dbReference type="Pfam" id="PF17963">
    <property type="entry name" value="Big_9"/>
    <property type="match status" value="1"/>
</dbReference>
<evidence type="ECO:0000313" key="1">
    <source>
        <dbReference type="EMBL" id="MFC6023497.1"/>
    </source>
</evidence>
<proteinExistence type="predicted"/>
<evidence type="ECO:0000313" key="2">
    <source>
        <dbReference type="Proteomes" id="UP001596203"/>
    </source>
</evidence>
<keyword evidence="2" id="KW-1185">Reference proteome</keyword>
<gene>
    <name evidence="1" type="ORF">ACFP2T_45995</name>
</gene>
<dbReference type="Proteomes" id="UP001596203">
    <property type="component" value="Unassembled WGS sequence"/>
</dbReference>
<organism evidence="1 2">
    <name type="scientific">Plantactinospora solaniradicis</name>
    <dbReference type="NCBI Taxonomy" id="1723736"/>
    <lineage>
        <taxon>Bacteria</taxon>
        <taxon>Bacillati</taxon>
        <taxon>Actinomycetota</taxon>
        <taxon>Actinomycetes</taxon>
        <taxon>Micromonosporales</taxon>
        <taxon>Micromonosporaceae</taxon>
        <taxon>Plantactinospora</taxon>
    </lineage>
</organism>
<dbReference type="SUPFAM" id="SSF69318">
    <property type="entry name" value="Integrin alpha N-terminal domain"/>
    <property type="match status" value="1"/>
</dbReference>
<accession>A0ABW1KRR9</accession>
<dbReference type="EMBL" id="JBHSPR010000095">
    <property type="protein sequence ID" value="MFC6023497.1"/>
    <property type="molecule type" value="Genomic_DNA"/>
</dbReference>
<sequence length="390" mass="41779">MHSAQWESTMWNKRIATVVVLIVTVGVGAVPPAAQAGARGEPLTGDFNADGFQDVAVLGAVSPNRCSTIVTYGAASGVYLPPVAYTYLTLGGGVSDCPDIGVAANLDDDPADELWVAWSQGAPATIDFNRLVLQPPFFTPSAWYTSTIARPTYSGKARFNPGGRYSPYAVGPGGLLSYTVEGNIVSPGPVAFCSVDTPTVQIADWNSDGIDSVLLTYTRGCADNSSGVVEIRQDGATRHLEIDPTGRTTWTAQLTNANGDRFPDVRTVNQTTGEVSYFINIGGGDFSLTRAPDANTDQVTLTTVKPLAIDILANDFVSRYAEIIITVPPRYGTVQVLSDRRVIYRPNQAHGRTDRFTYQVVEEGKRSSATVNIRFPNRPIPAPSRALDGR</sequence>
<reference evidence="2" key="1">
    <citation type="journal article" date="2019" name="Int. J. Syst. Evol. Microbiol.">
        <title>The Global Catalogue of Microorganisms (GCM) 10K type strain sequencing project: providing services to taxonomists for standard genome sequencing and annotation.</title>
        <authorList>
            <consortium name="The Broad Institute Genomics Platform"/>
            <consortium name="The Broad Institute Genome Sequencing Center for Infectious Disease"/>
            <person name="Wu L."/>
            <person name="Ma J."/>
        </authorList>
    </citation>
    <scope>NUCLEOTIDE SEQUENCE [LARGE SCALE GENOMIC DNA]</scope>
    <source>
        <strain evidence="2">ZS-35-S2</strain>
    </source>
</reference>
<comment type="caution">
    <text evidence="1">The sequence shown here is derived from an EMBL/GenBank/DDBJ whole genome shotgun (WGS) entry which is preliminary data.</text>
</comment>
<protein>
    <submittedName>
        <fullName evidence="1">Ig-like domain-containing protein</fullName>
    </submittedName>
</protein>
<dbReference type="RefSeq" id="WP_377433868.1">
    <property type="nucleotide sequence ID" value="NZ_JBHSPR010000095.1"/>
</dbReference>